<evidence type="ECO:0000313" key="1">
    <source>
        <dbReference type="EMBL" id="SIT55419.1"/>
    </source>
</evidence>
<sequence length="47" mass="4930">MGLHKATPTPCLPMKPGDMRTIVFGGLGETYIDTIIAARDAAKKKGG</sequence>
<protein>
    <submittedName>
        <fullName evidence="1">Uncharacterized protein</fullName>
    </submittedName>
</protein>
<dbReference type="Proteomes" id="UP000188388">
    <property type="component" value="Unassembled WGS sequence"/>
</dbReference>
<gene>
    <name evidence="1" type="ORF">BQ8794_210112</name>
</gene>
<dbReference type="EMBL" id="FTPD01000014">
    <property type="protein sequence ID" value="SIT55419.1"/>
    <property type="molecule type" value="Genomic_DNA"/>
</dbReference>
<keyword evidence="2" id="KW-1185">Reference proteome</keyword>
<evidence type="ECO:0000313" key="2">
    <source>
        <dbReference type="Proteomes" id="UP000188388"/>
    </source>
</evidence>
<name>A0A1R3V850_9HYPH</name>
<reference evidence="2" key="1">
    <citation type="submission" date="2017-01" db="EMBL/GenBank/DDBJ databases">
        <authorList>
            <person name="Brunel B."/>
        </authorList>
    </citation>
    <scope>NUCLEOTIDE SEQUENCE [LARGE SCALE GENOMIC DNA]</scope>
</reference>
<accession>A0A1R3V850</accession>
<organism evidence="1 2">
    <name type="scientific">Mesorhizobium prunaredense</name>
    <dbReference type="NCBI Taxonomy" id="1631249"/>
    <lineage>
        <taxon>Bacteria</taxon>
        <taxon>Pseudomonadati</taxon>
        <taxon>Pseudomonadota</taxon>
        <taxon>Alphaproteobacteria</taxon>
        <taxon>Hyphomicrobiales</taxon>
        <taxon>Phyllobacteriaceae</taxon>
        <taxon>Mesorhizobium</taxon>
    </lineage>
</organism>
<proteinExistence type="predicted"/>
<dbReference type="AlphaFoldDB" id="A0A1R3V850"/>